<evidence type="ECO:0000313" key="4">
    <source>
        <dbReference type="Proteomes" id="UP000694660"/>
    </source>
</evidence>
<keyword evidence="4" id="KW-1185">Reference proteome</keyword>
<reference evidence="4" key="1">
    <citation type="journal article" date="2022" name="ISME J.">
        <title>Genetic and phylogenetic analysis of dissimilatory iodate-reducing bacteria identifies potential niches across the world's oceans.</title>
        <authorList>
            <person name="Reyes-Umana V."/>
            <person name="Henning Z."/>
            <person name="Lee K."/>
            <person name="Barnum T.P."/>
            <person name="Coates J.D."/>
        </authorList>
    </citation>
    <scope>NUCLEOTIDE SEQUENCE [LARGE SCALE GENOMIC DNA]</scope>
    <source>
        <strain evidence="4">IR12</strain>
    </source>
</reference>
<dbReference type="Pfam" id="PF03432">
    <property type="entry name" value="Relaxase"/>
    <property type="match status" value="1"/>
</dbReference>
<comment type="caution">
    <text evidence="3">The sequence shown here is derived from an EMBL/GenBank/DDBJ whole genome shotgun (WGS) entry which is preliminary data.</text>
</comment>
<protein>
    <submittedName>
        <fullName evidence="3">Relaxase/mobilization nuclease domain-containing protein</fullName>
    </submittedName>
</protein>
<feature type="region of interest" description="Disordered" evidence="1">
    <location>
        <begin position="209"/>
        <end position="230"/>
    </location>
</feature>
<dbReference type="Gene3D" id="3.30.930.30">
    <property type="match status" value="1"/>
</dbReference>
<accession>A0A944HA01</accession>
<geneLocation type="plasmid" evidence="3">
    <name>unnamed1</name>
</geneLocation>
<proteinExistence type="predicted"/>
<dbReference type="EMBL" id="JAEKFT010000023">
    <property type="protein sequence ID" value="MBT0962980.1"/>
    <property type="molecule type" value="Genomic_DNA"/>
</dbReference>
<evidence type="ECO:0000259" key="2">
    <source>
        <dbReference type="Pfam" id="PF03432"/>
    </source>
</evidence>
<dbReference type="InterPro" id="IPR005094">
    <property type="entry name" value="Endonuclease_MobA/VirD2"/>
</dbReference>
<evidence type="ECO:0000256" key="1">
    <source>
        <dbReference type="SAM" id="MobiDB-lite"/>
    </source>
</evidence>
<name>A0A944HA01_DENI1</name>
<sequence length="357" mass="39294">MPKRTASVVRTDESLFELVSRGRKGPGGNLVLSPGQVAAVARTVGRTPEVMVKVSGGAREVSGAKAHFSYIDRHGKLEIHTDEDRALVGKDAAAEMLDDWNLELSAGQYRRAPAKGEKDNRPKVVHNIVLSMPGDTPPEKVLAAAKAFAREQFALQYRYAMVLHTDQDHPHVHLVVKAEHEYEQGKRLYVRKATLRDWREAFASSLREQGVAANASPRQMRAENRAPKKDAIHQRLKSLAEFAGLEAAEKTSRSAPVPSTFMRRKVQSVADELKAGGLKAEAGKETLKRTRDSVTELWRSISAALVAQGEKALASQVDAFVSAMPKVRTEKEQIASQLLAKIEANRVEQRDAGKGRE</sequence>
<evidence type="ECO:0000313" key="3">
    <source>
        <dbReference type="EMBL" id="MBT0962980.1"/>
    </source>
</evidence>
<feature type="domain" description="MobA/VirD2-like nuclease" evidence="2">
    <location>
        <begin position="118"/>
        <end position="210"/>
    </location>
</feature>
<dbReference type="Proteomes" id="UP000694660">
    <property type="component" value="Unassembled WGS sequence"/>
</dbReference>
<dbReference type="AlphaFoldDB" id="A0A944HA01"/>
<keyword evidence="3" id="KW-0614">Plasmid</keyword>
<feature type="compositionally biased region" description="Basic and acidic residues" evidence="1">
    <location>
        <begin position="220"/>
        <end position="230"/>
    </location>
</feature>
<organism evidence="3 4">
    <name type="scientific">Denitromonas iodatirespirans</name>
    <dbReference type="NCBI Taxonomy" id="2795389"/>
    <lineage>
        <taxon>Bacteria</taxon>
        <taxon>Pseudomonadati</taxon>
        <taxon>Pseudomonadota</taxon>
        <taxon>Betaproteobacteria</taxon>
        <taxon>Rhodocyclales</taxon>
        <taxon>Zoogloeaceae</taxon>
        <taxon>Denitromonas</taxon>
    </lineage>
</organism>
<gene>
    <name evidence="3" type="ORF">I8J34_17495</name>
</gene>